<dbReference type="EMBL" id="GBRH01247924">
    <property type="protein sequence ID" value="JAD49971.1"/>
    <property type="molecule type" value="Transcribed_RNA"/>
</dbReference>
<dbReference type="AlphaFoldDB" id="A0A0A9AFP2"/>
<sequence>MAWNMWDSMCEAQSIARIHMSDSRRVLTTQIGARSEELFVVLRWLVPSLHEI</sequence>
<evidence type="ECO:0000313" key="1">
    <source>
        <dbReference type="EMBL" id="JAD49971.1"/>
    </source>
</evidence>
<proteinExistence type="predicted"/>
<reference evidence="1" key="1">
    <citation type="submission" date="2014-09" db="EMBL/GenBank/DDBJ databases">
        <authorList>
            <person name="Magalhaes I.L.F."/>
            <person name="Oliveira U."/>
            <person name="Santos F.R."/>
            <person name="Vidigal T.H.D.A."/>
            <person name="Brescovit A.D."/>
            <person name="Santos A.J."/>
        </authorList>
    </citation>
    <scope>NUCLEOTIDE SEQUENCE</scope>
    <source>
        <tissue evidence="1">Shoot tissue taken approximately 20 cm above the soil surface</tissue>
    </source>
</reference>
<name>A0A0A9AFP2_ARUDO</name>
<accession>A0A0A9AFP2</accession>
<organism evidence="1">
    <name type="scientific">Arundo donax</name>
    <name type="common">Giant reed</name>
    <name type="synonym">Donax arundinaceus</name>
    <dbReference type="NCBI Taxonomy" id="35708"/>
    <lineage>
        <taxon>Eukaryota</taxon>
        <taxon>Viridiplantae</taxon>
        <taxon>Streptophyta</taxon>
        <taxon>Embryophyta</taxon>
        <taxon>Tracheophyta</taxon>
        <taxon>Spermatophyta</taxon>
        <taxon>Magnoliopsida</taxon>
        <taxon>Liliopsida</taxon>
        <taxon>Poales</taxon>
        <taxon>Poaceae</taxon>
        <taxon>PACMAD clade</taxon>
        <taxon>Arundinoideae</taxon>
        <taxon>Arundineae</taxon>
        <taxon>Arundo</taxon>
    </lineage>
</organism>
<reference evidence="1" key="2">
    <citation type="journal article" date="2015" name="Data Brief">
        <title>Shoot transcriptome of the giant reed, Arundo donax.</title>
        <authorList>
            <person name="Barrero R.A."/>
            <person name="Guerrero F.D."/>
            <person name="Moolhuijzen P."/>
            <person name="Goolsby J.A."/>
            <person name="Tidwell J."/>
            <person name="Bellgard S.E."/>
            <person name="Bellgard M.I."/>
        </authorList>
    </citation>
    <scope>NUCLEOTIDE SEQUENCE</scope>
    <source>
        <tissue evidence="1">Shoot tissue taken approximately 20 cm above the soil surface</tissue>
    </source>
</reference>
<protein>
    <submittedName>
        <fullName evidence="1">Uncharacterized protein</fullName>
    </submittedName>
</protein>